<protein>
    <submittedName>
        <fullName evidence="2">Uncharacterized protein</fullName>
    </submittedName>
</protein>
<dbReference type="EMBL" id="NBSK02000007">
    <property type="protein sequence ID" value="KAJ0197129.1"/>
    <property type="molecule type" value="Genomic_DNA"/>
</dbReference>
<name>A0A9R1V1E3_LACSA</name>
<dbReference type="Proteomes" id="UP000235145">
    <property type="component" value="Unassembled WGS sequence"/>
</dbReference>
<organism evidence="2 3">
    <name type="scientific">Lactuca sativa</name>
    <name type="common">Garden lettuce</name>
    <dbReference type="NCBI Taxonomy" id="4236"/>
    <lineage>
        <taxon>Eukaryota</taxon>
        <taxon>Viridiplantae</taxon>
        <taxon>Streptophyta</taxon>
        <taxon>Embryophyta</taxon>
        <taxon>Tracheophyta</taxon>
        <taxon>Spermatophyta</taxon>
        <taxon>Magnoliopsida</taxon>
        <taxon>eudicotyledons</taxon>
        <taxon>Gunneridae</taxon>
        <taxon>Pentapetalae</taxon>
        <taxon>asterids</taxon>
        <taxon>campanulids</taxon>
        <taxon>Asterales</taxon>
        <taxon>Asteraceae</taxon>
        <taxon>Cichorioideae</taxon>
        <taxon>Cichorieae</taxon>
        <taxon>Lactucinae</taxon>
        <taxon>Lactuca</taxon>
    </lineage>
</organism>
<feature type="region of interest" description="Disordered" evidence="1">
    <location>
        <begin position="40"/>
        <end position="88"/>
    </location>
</feature>
<evidence type="ECO:0000256" key="1">
    <source>
        <dbReference type="SAM" id="MobiDB-lite"/>
    </source>
</evidence>
<comment type="caution">
    <text evidence="2">The sequence shown here is derived from an EMBL/GenBank/DDBJ whole genome shotgun (WGS) entry which is preliminary data.</text>
</comment>
<proteinExistence type="predicted"/>
<feature type="compositionally biased region" description="Acidic residues" evidence="1">
    <location>
        <begin position="67"/>
        <end position="77"/>
    </location>
</feature>
<keyword evidence="3" id="KW-1185">Reference proteome</keyword>
<evidence type="ECO:0000313" key="2">
    <source>
        <dbReference type="EMBL" id="KAJ0197129.1"/>
    </source>
</evidence>
<reference evidence="2 3" key="1">
    <citation type="journal article" date="2017" name="Nat. Commun.">
        <title>Genome assembly with in vitro proximity ligation data and whole-genome triplication in lettuce.</title>
        <authorList>
            <person name="Reyes-Chin-Wo S."/>
            <person name="Wang Z."/>
            <person name="Yang X."/>
            <person name="Kozik A."/>
            <person name="Arikit S."/>
            <person name="Song C."/>
            <person name="Xia L."/>
            <person name="Froenicke L."/>
            <person name="Lavelle D.O."/>
            <person name="Truco M.J."/>
            <person name="Xia R."/>
            <person name="Zhu S."/>
            <person name="Xu C."/>
            <person name="Xu H."/>
            <person name="Xu X."/>
            <person name="Cox K."/>
            <person name="Korf I."/>
            <person name="Meyers B.C."/>
            <person name="Michelmore R.W."/>
        </authorList>
    </citation>
    <scope>NUCLEOTIDE SEQUENCE [LARGE SCALE GENOMIC DNA]</scope>
    <source>
        <strain evidence="3">cv. Salinas</strain>
        <tissue evidence="2">Seedlings</tissue>
    </source>
</reference>
<evidence type="ECO:0000313" key="3">
    <source>
        <dbReference type="Proteomes" id="UP000235145"/>
    </source>
</evidence>
<sequence length="88" mass="10082">MRVGLPIYVDYFGNTNIHEWLDEERKEVVDNIHEEVLDDAETVDTDNGPDSKMGENVGLCEPFDKDIGEDEDDDVDLDLPNTFNEEVH</sequence>
<accession>A0A9R1V1E3</accession>
<dbReference type="AlphaFoldDB" id="A0A9R1V1E3"/>
<gene>
    <name evidence="2" type="ORF">LSAT_V11C700343210</name>
</gene>